<feature type="chain" id="PRO_5038669921" description="PRKC apoptosis WT1 regulator protein" evidence="2">
    <location>
        <begin position="18"/>
        <end position="206"/>
    </location>
</feature>
<dbReference type="Proteomes" id="UP001044222">
    <property type="component" value="Chromosome 19"/>
</dbReference>
<reference evidence="3" key="1">
    <citation type="submission" date="2021-01" db="EMBL/GenBank/DDBJ databases">
        <title>A chromosome-scale assembly of European eel, Anguilla anguilla.</title>
        <authorList>
            <person name="Henkel C."/>
            <person name="Jong-Raadsen S.A."/>
            <person name="Dufour S."/>
            <person name="Weltzien F.-A."/>
            <person name="Palstra A.P."/>
            <person name="Pelster B."/>
            <person name="Spaink H.P."/>
            <person name="Van Den Thillart G.E."/>
            <person name="Jansen H."/>
            <person name="Zahm M."/>
            <person name="Klopp C."/>
            <person name="Cedric C."/>
            <person name="Louis A."/>
            <person name="Berthelot C."/>
            <person name="Parey E."/>
            <person name="Roest Crollius H."/>
            <person name="Montfort J."/>
            <person name="Robinson-Rechavi M."/>
            <person name="Bucao C."/>
            <person name="Bouchez O."/>
            <person name="Gislard M."/>
            <person name="Lluch J."/>
            <person name="Milhes M."/>
            <person name="Lampietro C."/>
            <person name="Lopez Roques C."/>
            <person name="Donnadieu C."/>
            <person name="Braasch I."/>
            <person name="Desvignes T."/>
            <person name="Postlethwait J."/>
            <person name="Bobe J."/>
            <person name="Guiguen Y."/>
            <person name="Dirks R."/>
        </authorList>
    </citation>
    <scope>NUCLEOTIDE SEQUENCE</scope>
    <source>
        <strain evidence="3">Tag_6206</strain>
        <tissue evidence="3">Liver</tissue>
    </source>
</reference>
<dbReference type="InterPro" id="IPR026117">
    <property type="entry name" value="Par-4"/>
</dbReference>
<feature type="signal peptide" evidence="2">
    <location>
        <begin position="1"/>
        <end position="17"/>
    </location>
</feature>
<dbReference type="GO" id="GO:0006915">
    <property type="term" value="P:apoptotic process"/>
    <property type="evidence" value="ECO:0007669"/>
    <property type="project" value="InterPro"/>
</dbReference>
<feature type="region of interest" description="Disordered" evidence="1">
    <location>
        <begin position="49"/>
        <end position="135"/>
    </location>
</feature>
<dbReference type="EMBL" id="JAFIRN010000019">
    <property type="protein sequence ID" value="KAG5830358.1"/>
    <property type="molecule type" value="Genomic_DNA"/>
</dbReference>
<feature type="compositionally biased region" description="Basic and acidic residues" evidence="1">
    <location>
        <begin position="57"/>
        <end position="66"/>
    </location>
</feature>
<comment type="caution">
    <text evidence="3">The sequence shown here is derived from an EMBL/GenBank/DDBJ whole genome shotgun (WGS) entry which is preliminary data.</text>
</comment>
<organism evidence="3 4">
    <name type="scientific">Anguilla anguilla</name>
    <name type="common">European freshwater eel</name>
    <name type="synonym">Muraena anguilla</name>
    <dbReference type="NCBI Taxonomy" id="7936"/>
    <lineage>
        <taxon>Eukaryota</taxon>
        <taxon>Metazoa</taxon>
        <taxon>Chordata</taxon>
        <taxon>Craniata</taxon>
        <taxon>Vertebrata</taxon>
        <taxon>Euteleostomi</taxon>
        <taxon>Actinopterygii</taxon>
        <taxon>Neopterygii</taxon>
        <taxon>Teleostei</taxon>
        <taxon>Anguilliformes</taxon>
        <taxon>Anguillidae</taxon>
        <taxon>Anguilla</taxon>
    </lineage>
</organism>
<evidence type="ECO:0000256" key="2">
    <source>
        <dbReference type="SAM" id="SignalP"/>
    </source>
</evidence>
<evidence type="ECO:0008006" key="5">
    <source>
        <dbReference type="Google" id="ProtNLM"/>
    </source>
</evidence>
<keyword evidence="2" id="KW-0732">Signal</keyword>
<dbReference type="PANTHER" id="PTHR15093:SF1">
    <property type="entry name" value="PRKC APOPTOSIS WT1 REGULATOR PROTEIN"/>
    <property type="match status" value="1"/>
</dbReference>
<keyword evidence="4" id="KW-1185">Reference proteome</keyword>
<evidence type="ECO:0000256" key="1">
    <source>
        <dbReference type="SAM" id="MobiDB-lite"/>
    </source>
</evidence>
<accession>A0A9D3LLE4</accession>
<dbReference type="GO" id="GO:0005737">
    <property type="term" value="C:cytoplasm"/>
    <property type="evidence" value="ECO:0007669"/>
    <property type="project" value="TreeGrafter"/>
</dbReference>
<proteinExistence type="predicted"/>
<dbReference type="AlphaFoldDB" id="A0A9D3LLE4"/>
<protein>
    <recommendedName>
        <fullName evidence="5">PRKC apoptosis WT1 regulator protein</fullName>
    </recommendedName>
</protein>
<gene>
    <name evidence="3" type="ORF">ANANG_G00309720</name>
</gene>
<name>A0A9D3LLE4_ANGAN</name>
<feature type="compositionally biased region" description="Polar residues" evidence="1">
    <location>
        <begin position="67"/>
        <end position="76"/>
    </location>
</feature>
<dbReference type="PANTHER" id="PTHR15093">
    <property type="entry name" value="PROSTATE APOPTOSIS RESPONSE PROTEIN PAR-4"/>
    <property type="match status" value="1"/>
</dbReference>
<sequence>MLEALLLFLSFSGGVCQHPLRAPGRLYPNFLSDAEADVSCVACTQSLDELEDDEGGEKERKREEALTQHNTAQNEALTPDPAAPHFFQETPRAAPGRQRSVGAPGSEEEGRRQQASPGIRSSRQGFRRRGGSGLERRIEELEKELAKERQENTRLLSAHQDKDDLIAKLKEEIDLLNRDLDDIEEENEQLKQENKTLLKVVGQLTR</sequence>
<evidence type="ECO:0000313" key="3">
    <source>
        <dbReference type="EMBL" id="KAG5830358.1"/>
    </source>
</evidence>
<evidence type="ECO:0000313" key="4">
    <source>
        <dbReference type="Proteomes" id="UP001044222"/>
    </source>
</evidence>
<dbReference type="GO" id="GO:0043065">
    <property type="term" value="P:positive regulation of apoptotic process"/>
    <property type="evidence" value="ECO:0007669"/>
    <property type="project" value="TreeGrafter"/>
</dbReference>